<dbReference type="Proteomes" id="UP001199916">
    <property type="component" value="Unassembled WGS sequence"/>
</dbReference>
<reference evidence="8 9" key="1">
    <citation type="submission" date="2021-11" db="EMBL/GenBank/DDBJ databases">
        <title>Draft genome sequence of Paenibacillus profundus YoMME, a new Gram-positive bacteria with exoelectrogenic properties.</title>
        <authorList>
            <person name="Hubenova Y."/>
            <person name="Hubenova E."/>
            <person name="Manasiev Y."/>
            <person name="Peykov S."/>
            <person name="Mitov M."/>
        </authorList>
    </citation>
    <scope>NUCLEOTIDE SEQUENCE [LARGE SCALE GENOMIC DNA]</scope>
    <source>
        <strain evidence="8 9">YoMME</strain>
    </source>
</reference>
<feature type="domain" description="GtrA/DPMS transmembrane" evidence="7">
    <location>
        <begin position="7"/>
        <end position="121"/>
    </location>
</feature>
<evidence type="ECO:0000313" key="8">
    <source>
        <dbReference type="EMBL" id="MCE5173289.1"/>
    </source>
</evidence>
<organism evidence="8 9">
    <name type="scientific">Paenibacillus profundus</name>
    <dbReference type="NCBI Taxonomy" id="1173085"/>
    <lineage>
        <taxon>Bacteria</taxon>
        <taxon>Bacillati</taxon>
        <taxon>Bacillota</taxon>
        <taxon>Bacilli</taxon>
        <taxon>Bacillales</taxon>
        <taxon>Paenibacillaceae</taxon>
        <taxon>Paenibacillus</taxon>
    </lineage>
</organism>
<evidence type="ECO:0000256" key="4">
    <source>
        <dbReference type="ARBA" id="ARBA00022989"/>
    </source>
</evidence>
<dbReference type="InterPro" id="IPR051401">
    <property type="entry name" value="GtrA_CellWall_Glycosyl"/>
</dbReference>
<dbReference type="EMBL" id="JAJNBZ010000046">
    <property type="protein sequence ID" value="MCE5173289.1"/>
    <property type="molecule type" value="Genomic_DNA"/>
</dbReference>
<comment type="subcellular location">
    <subcellularLocation>
        <location evidence="1">Membrane</location>
        <topology evidence="1">Multi-pass membrane protein</topology>
    </subcellularLocation>
</comment>
<accession>A0ABS8YUJ2</accession>
<evidence type="ECO:0000259" key="7">
    <source>
        <dbReference type="Pfam" id="PF04138"/>
    </source>
</evidence>
<keyword evidence="4 6" id="KW-1133">Transmembrane helix</keyword>
<sequence length="129" mass="14534">MRTKIVKYGVVGVLGTLLHFSVLILLVEWWGCNPIISSAIGFIIVLIISFFMNQRWTFGTRGMGRSAFIKYAIVSANGLIMNTAIVFVTVDLLHWSYLIGQLCVVAIVPPLNFVLNYYWTFDEQAVART</sequence>
<dbReference type="PANTHER" id="PTHR38459">
    <property type="entry name" value="PROPHAGE BACTOPRENOL-LINKED GLUCOSE TRANSLOCASE HOMOLOG"/>
    <property type="match status" value="1"/>
</dbReference>
<feature type="transmembrane region" description="Helical" evidence="6">
    <location>
        <begin position="35"/>
        <end position="56"/>
    </location>
</feature>
<keyword evidence="5 6" id="KW-0472">Membrane</keyword>
<comment type="caution">
    <text evidence="8">The sequence shown here is derived from an EMBL/GenBank/DDBJ whole genome shotgun (WGS) entry which is preliminary data.</text>
</comment>
<keyword evidence="9" id="KW-1185">Reference proteome</keyword>
<dbReference type="RefSeq" id="WP_233699261.1">
    <property type="nucleotide sequence ID" value="NZ_JAJNBZ010000046.1"/>
</dbReference>
<evidence type="ECO:0000256" key="2">
    <source>
        <dbReference type="ARBA" id="ARBA00009399"/>
    </source>
</evidence>
<evidence type="ECO:0000256" key="3">
    <source>
        <dbReference type="ARBA" id="ARBA00022692"/>
    </source>
</evidence>
<evidence type="ECO:0000256" key="1">
    <source>
        <dbReference type="ARBA" id="ARBA00004141"/>
    </source>
</evidence>
<feature type="transmembrane region" description="Helical" evidence="6">
    <location>
        <begin position="7"/>
        <end position="29"/>
    </location>
</feature>
<protein>
    <submittedName>
        <fullName evidence="8">GtrA family protein</fullName>
    </submittedName>
</protein>
<dbReference type="PANTHER" id="PTHR38459:SF1">
    <property type="entry name" value="PROPHAGE BACTOPRENOL-LINKED GLUCOSE TRANSLOCASE HOMOLOG"/>
    <property type="match status" value="1"/>
</dbReference>
<dbReference type="Pfam" id="PF04138">
    <property type="entry name" value="GtrA_DPMS_TM"/>
    <property type="match status" value="1"/>
</dbReference>
<proteinExistence type="inferred from homology"/>
<keyword evidence="3 6" id="KW-0812">Transmembrane</keyword>
<dbReference type="InterPro" id="IPR007267">
    <property type="entry name" value="GtrA_DPMS_TM"/>
</dbReference>
<comment type="similarity">
    <text evidence="2">Belongs to the GtrA family.</text>
</comment>
<evidence type="ECO:0000313" key="9">
    <source>
        <dbReference type="Proteomes" id="UP001199916"/>
    </source>
</evidence>
<gene>
    <name evidence="8" type="ORF">LQV63_28960</name>
</gene>
<name>A0ABS8YUJ2_9BACL</name>
<feature type="transmembrane region" description="Helical" evidence="6">
    <location>
        <begin position="95"/>
        <end position="119"/>
    </location>
</feature>
<evidence type="ECO:0000256" key="6">
    <source>
        <dbReference type="SAM" id="Phobius"/>
    </source>
</evidence>
<evidence type="ECO:0000256" key="5">
    <source>
        <dbReference type="ARBA" id="ARBA00023136"/>
    </source>
</evidence>
<feature type="transmembrane region" description="Helical" evidence="6">
    <location>
        <begin position="68"/>
        <end position="89"/>
    </location>
</feature>